<organism evidence="9 10">
    <name type="scientific">Paraperlucidibaca wandonensis</name>
    <dbReference type="NCBI Taxonomy" id="1268273"/>
    <lineage>
        <taxon>Bacteria</taxon>
        <taxon>Pseudomonadati</taxon>
        <taxon>Pseudomonadota</taxon>
        <taxon>Gammaproteobacteria</taxon>
        <taxon>Moraxellales</taxon>
        <taxon>Moraxellaceae</taxon>
        <taxon>Paraperlucidibaca</taxon>
    </lineage>
</organism>
<keyword evidence="2 6" id="KW-0808">Transferase</keyword>
<dbReference type="Gene3D" id="3.40.47.10">
    <property type="match status" value="1"/>
</dbReference>
<proteinExistence type="inferred from homology"/>
<dbReference type="NCBIfam" id="TIGR01930">
    <property type="entry name" value="AcCoA-C-Actrans"/>
    <property type="match status" value="1"/>
</dbReference>
<dbReference type="Proteomes" id="UP001597044">
    <property type="component" value="Unassembled WGS sequence"/>
</dbReference>
<comment type="similarity">
    <text evidence="1 6">Belongs to the thiolase-like superfamily. Thiolase family.</text>
</comment>
<evidence type="ECO:0000313" key="9">
    <source>
        <dbReference type="EMBL" id="MFD0948829.1"/>
    </source>
</evidence>
<evidence type="ECO:0000259" key="7">
    <source>
        <dbReference type="Pfam" id="PF00108"/>
    </source>
</evidence>
<dbReference type="RefSeq" id="WP_340675185.1">
    <property type="nucleotide sequence ID" value="NZ_JBHTIT010000001.1"/>
</dbReference>
<keyword evidence="5 6" id="KW-0012">Acyltransferase</keyword>
<dbReference type="InterPro" id="IPR002155">
    <property type="entry name" value="Thiolase"/>
</dbReference>
<dbReference type="Pfam" id="PF02803">
    <property type="entry name" value="Thiolase_C"/>
    <property type="match status" value="1"/>
</dbReference>
<dbReference type="SUPFAM" id="SSF53901">
    <property type="entry name" value="Thiolase-like"/>
    <property type="match status" value="2"/>
</dbReference>
<keyword evidence="10" id="KW-1185">Reference proteome</keyword>
<dbReference type="EMBL" id="JBHTIT010000001">
    <property type="protein sequence ID" value="MFD0948829.1"/>
    <property type="molecule type" value="Genomic_DNA"/>
</dbReference>
<evidence type="ECO:0000256" key="3">
    <source>
        <dbReference type="ARBA" id="ARBA00022832"/>
    </source>
</evidence>
<dbReference type="PANTHER" id="PTHR18919:SF153">
    <property type="entry name" value="TRIFUNCTIONAL ENZYME SUBUNIT BETA, MITOCHONDRIAL"/>
    <property type="match status" value="1"/>
</dbReference>
<dbReference type="InterPro" id="IPR020617">
    <property type="entry name" value="Thiolase_C"/>
</dbReference>
<dbReference type="InterPro" id="IPR020616">
    <property type="entry name" value="Thiolase_N"/>
</dbReference>
<evidence type="ECO:0000256" key="6">
    <source>
        <dbReference type="RuleBase" id="RU003557"/>
    </source>
</evidence>
<feature type="domain" description="Thiolase C-terminal" evidence="8">
    <location>
        <begin position="285"/>
        <end position="425"/>
    </location>
</feature>
<sequence length="426" mass="44870">MSKLSKAMIVCGSRTPFLDSGGAYSQLMSYELAAYAIRGVLARSDIDPEQLGMVMAGTVVHEVETSNVAREAMLAAGIPSTVPACTTSMAGLSATASVTSLCDMISLGRIDSGIAVGTETFSDIPLRYSRTLRRGAMQLRQDSSASSVMRLLGQLRPRDILPVMPSGGDFTTGMSMGECTEVMVKHWGVTRDASDAFTVRSHKLTLAALAAGHLQQDIDAVEVDDTLVSDDNSPRANCTLESLARLKPVFDKTSGIITAGTASRFTDGAAALLLTSEAYAAENDLTPLACVRDYAFAGVSDIGSEMLLGPAASIPRLLAKNKLSVEDIGVWELHEAFAAQILANQACLESSEFAQQYHAGWVAGRIPLERLNAWGGSLALGNPFAATGTRLLMTAARRMHAENARYAVVSSCAGGGLGAAVLLERV</sequence>
<name>A0ABW3HC56_9GAMM</name>
<dbReference type="PANTHER" id="PTHR18919">
    <property type="entry name" value="ACETYL-COA C-ACYLTRANSFERASE"/>
    <property type="match status" value="1"/>
</dbReference>
<evidence type="ECO:0000256" key="4">
    <source>
        <dbReference type="ARBA" id="ARBA00023098"/>
    </source>
</evidence>
<accession>A0ABW3HC56</accession>
<evidence type="ECO:0000313" key="10">
    <source>
        <dbReference type="Proteomes" id="UP001597044"/>
    </source>
</evidence>
<keyword evidence="4" id="KW-0443">Lipid metabolism</keyword>
<evidence type="ECO:0000259" key="8">
    <source>
        <dbReference type="Pfam" id="PF02803"/>
    </source>
</evidence>
<dbReference type="PIRSF" id="PIRSF000429">
    <property type="entry name" value="Ac-CoA_Ac_transf"/>
    <property type="match status" value="1"/>
</dbReference>
<protein>
    <submittedName>
        <fullName evidence="9">Thiolase family protein</fullName>
    </submittedName>
</protein>
<evidence type="ECO:0000256" key="1">
    <source>
        <dbReference type="ARBA" id="ARBA00010982"/>
    </source>
</evidence>
<reference evidence="10" key="1">
    <citation type="journal article" date="2019" name="Int. J. Syst. Evol. Microbiol.">
        <title>The Global Catalogue of Microorganisms (GCM) 10K type strain sequencing project: providing services to taxonomists for standard genome sequencing and annotation.</title>
        <authorList>
            <consortium name="The Broad Institute Genomics Platform"/>
            <consortium name="The Broad Institute Genome Sequencing Center for Infectious Disease"/>
            <person name="Wu L."/>
            <person name="Ma J."/>
        </authorList>
    </citation>
    <scope>NUCLEOTIDE SEQUENCE [LARGE SCALE GENOMIC DNA]</scope>
    <source>
        <strain evidence="10">CCUG 63419</strain>
    </source>
</reference>
<comment type="caution">
    <text evidence="9">The sequence shown here is derived from an EMBL/GenBank/DDBJ whole genome shotgun (WGS) entry which is preliminary data.</text>
</comment>
<dbReference type="InterPro" id="IPR016039">
    <property type="entry name" value="Thiolase-like"/>
</dbReference>
<dbReference type="CDD" id="cd00751">
    <property type="entry name" value="thiolase"/>
    <property type="match status" value="1"/>
</dbReference>
<evidence type="ECO:0000256" key="5">
    <source>
        <dbReference type="ARBA" id="ARBA00023315"/>
    </source>
</evidence>
<feature type="domain" description="Thiolase N-terminal" evidence="7">
    <location>
        <begin position="8"/>
        <end position="277"/>
    </location>
</feature>
<evidence type="ECO:0000256" key="2">
    <source>
        <dbReference type="ARBA" id="ARBA00022679"/>
    </source>
</evidence>
<dbReference type="Pfam" id="PF00108">
    <property type="entry name" value="Thiolase_N"/>
    <property type="match status" value="1"/>
</dbReference>
<gene>
    <name evidence="9" type="ORF">ACFQ0F_00210</name>
</gene>
<keyword evidence="3" id="KW-0276">Fatty acid metabolism</keyword>